<reference evidence="11 13" key="2">
    <citation type="submission" date="2021-01" db="EMBL/GenBank/DDBJ databases">
        <title>High-quality draft genome sequence data of six Lactiplantibacillus plantarum subsp. argentoratensis strains isolated from various Greek sourdoughs.</title>
        <authorList>
            <person name="Syrokou M.K."/>
            <person name="Paramithiotis S."/>
            <person name="Skandamis P.N."/>
            <person name="Drosinos E.H."/>
            <person name="Bosnea L."/>
            <person name="Mataragas M."/>
        </authorList>
    </citation>
    <scope>NUCLEOTIDE SEQUENCE [LARGE SCALE GENOMIC DNA]</scope>
    <source>
        <strain evidence="11 13">LQC 2520</strain>
    </source>
</reference>
<evidence type="ECO:0000256" key="3">
    <source>
        <dbReference type="ARBA" id="ARBA00023015"/>
    </source>
</evidence>
<evidence type="ECO:0000256" key="1">
    <source>
        <dbReference type="ARBA" id="ARBA00022553"/>
    </source>
</evidence>
<evidence type="ECO:0000256" key="2">
    <source>
        <dbReference type="ARBA" id="ARBA00023012"/>
    </source>
</evidence>
<evidence type="ECO:0000256" key="5">
    <source>
        <dbReference type="ARBA" id="ARBA00023163"/>
    </source>
</evidence>
<evidence type="ECO:0000256" key="7">
    <source>
        <dbReference type="PROSITE-ProRule" id="PRU01091"/>
    </source>
</evidence>
<organism evidence="10 12">
    <name type="scientific">Lactiplantibacillus argentoratensis</name>
    <dbReference type="NCBI Taxonomy" id="271881"/>
    <lineage>
        <taxon>Bacteria</taxon>
        <taxon>Bacillati</taxon>
        <taxon>Bacillota</taxon>
        <taxon>Bacilli</taxon>
        <taxon>Lactobacillales</taxon>
        <taxon>Lactobacillaceae</taxon>
        <taxon>Lactiplantibacillus</taxon>
    </lineage>
</organism>
<keyword evidence="3" id="KW-0805">Transcription regulation</keyword>
<evidence type="ECO:0000259" key="9">
    <source>
        <dbReference type="PROSITE" id="PS51755"/>
    </source>
</evidence>
<dbReference type="Gene3D" id="1.10.10.10">
    <property type="entry name" value="Winged helix-like DNA-binding domain superfamily/Winged helix DNA-binding domain"/>
    <property type="match status" value="1"/>
</dbReference>
<dbReference type="PANTHER" id="PTHR48111:SF2">
    <property type="entry name" value="RESPONSE REGULATOR SAER"/>
    <property type="match status" value="1"/>
</dbReference>
<dbReference type="GO" id="GO:0005829">
    <property type="term" value="C:cytosol"/>
    <property type="evidence" value="ECO:0007669"/>
    <property type="project" value="TreeGrafter"/>
</dbReference>
<accession>A0AAN1UJ77</accession>
<dbReference type="SUPFAM" id="SSF52172">
    <property type="entry name" value="CheY-like"/>
    <property type="match status" value="1"/>
</dbReference>
<keyword evidence="4 7" id="KW-0238">DNA-binding</keyword>
<dbReference type="GO" id="GO:0000976">
    <property type="term" value="F:transcription cis-regulatory region binding"/>
    <property type="evidence" value="ECO:0007669"/>
    <property type="project" value="TreeGrafter"/>
</dbReference>
<evidence type="ECO:0000313" key="12">
    <source>
        <dbReference type="Proteomes" id="UP000281644"/>
    </source>
</evidence>
<dbReference type="SMART" id="SM00448">
    <property type="entry name" value="REC"/>
    <property type="match status" value="1"/>
</dbReference>
<dbReference type="EMBL" id="CP032751">
    <property type="protein sequence ID" value="AYJ36704.1"/>
    <property type="molecule type" value="Genomic_DNA"/>
</dbReference>
<evidence type="ECO:0000256" key="4">
    <source>
        <dbReference type="ARBA" id="ARBA00023125"/>
    </source>
</evidence>
<dbReference type="GeneID" id="89670293"/>
<feature type="DNA-binding region" description="OmpR/PhoB-type" evidence="7">
    <location>
        <begin position="126"/>
        <end position="224"/>
    </location>
</feature>
<keyword evidence="5" id="KW-0804">Transcription</keyword>
<dbReference type="RefSeq" id="WP_057717040.1">
    <property type="nucleotide sequence ID" value="NZ_BJZD01000027.1"/>
</dbReference>
<keyword evidence="1 6" id="KW-0597">Phosphoprotein</keyword>
<sequence>MAKILVIEDHTDIQALLHDILSPKHQVFAALDGISALQSFADHQPDLIILDLMLPNITGESVLKTIRKTSNVPILVLTAIQDKTKTVALLQAGANDYLTKPFDIDELLARVQVQLRTPNSINNLNNKILSFNEIYLNVTTHEISINDHPLILPKKEFNILKILLQHPHQVFEKAQIYEMVWGEPYIDAENTLNVHLSNLRIKINELATNPQYMISVWGIGIRLI</sequence>
<dbReference type="Gene3D" id="3.40.50.2300">
    <property type="match status" value="1"/>
</dbReference>
<dbReference type="PROSITE" id="PS50110">
    <property type="entry name" value="RESPONSE_REGULATORY"/>
    <property type="match status" value="1"/>
</dbReference>
<dbReference type="Pfam" id="PF00486">
    <property type="entry name" value="Trans_reg_C"/>
    <property type="match status" value="1"/>
</dbReference>
<dbReference type="Proteomes" id="UP000281644">
    <property type="component" value="Chromosome"/>
</dbReference>
<dbReference type="Gene3D" id="6.10.250.690">
    <property type="match status" value="1"/>
</dbReference>
<dbReference type="AlphaFoldDB" id="A0AAN1UJ77"/>
<evidence type="ECO:0000313" key="13">
    <source>
        <dbReference type="Proteomes" id="UP000694640"/>
    </source>
</evidence>
<dbReference type="InterPro" id="IPR011006">
    <property type="entry name" value="CheY-like_superfamily"/>
</dbReference>
<dbReference type="InterPro" id="IPR001867">
    <property type="entry name" value="OmpR/PhoB-type_DNA-bd"/>
</dbReference>
<dbReference type="EMBL" id="JAEQMM010000003">
    <property type="protein sequence ID" value="MBT1139044.1"/>
    <property type="molecule type" value="Genomic_DNA"/>
</dbReference>
<dbReference type="Proteomes" id="UP000694640">
    <property type="component" value="Unassembled WGS sequence"/>
</dbReference>
<dbReference type="Pfam" id="PF00072">
    <property type="entry name" value="Response_reg"/>
    <property type="match status" value="1"/>
</dbReference>
<evidence type="ECO:0000313" key="10">
    <source>
        <dbReference type="EMBL" id="AYJ36704.1"/>
    </source>
</evidence>
<evidence type="ECO:0000313" key="11">
    <source>
        <dbReference type="EMBL" id="MBT1139044.1"/>
    </source>
</evidence>
<dbReference type="KEGG" id="larg:LPA65_13580"/>
<dbReference type="PROSITE" id="PS51755">
    <property type="entry name" value="OMPR_PHOB"/>
    <property type="match status" value="1"/>
</dbReference>
<dbReference type="SMART" id="SM00862">
    <property type="entry name" value="Trans_reg_C"/>
    <property type="match status" value="1"/>
</dbReference>
<keyword evidence="13" id="KW-1185">Reference proteome</keyword>
<dbReference type="CDD" id="cd00383">
    <property type="entry name" value="trans_reg_C"/>
    <property type="match status" value="1"/>
</dbReference>
<feature type="domain" description="Response regulatory" evidence="8">
    <location>
        <begin position="3"/>
        <end position="115"/>
    </location>
</feature>
<reference evidence="10 12" key="1">
    <citation type="submission" date="2018-10" db="EMBL/GenBank/DDBJ databases">
        <title>Genome sequencing of Lactobacillus species.</title>
        <authorList>
            <person name="Baek C."/>
            <person name="Yi H."/>
        </authorList>
    </citation>
    <scope>NUCLEOTIDE SEQUENCE [LARGE SCALE GENOMIC DNA]</scope>
    <source>
        <strain evidence="10 12">DSM 16365</strain>
    </source>
</reference>
<gene>
    <name evidence="11" type="ORF">JKL17_13090</name>
    <name evidence="10" type="ORF">LPA65_13580</name>
</gene>
<evidence type="ECO:0000259" key="8">
    <source>
        <dbReference type="PROSITE" id="PS50110"/>
    </source>
</evidence>
<dbReference type="GO" id="GO:0000156">
    <property type="term" value="F:phosphorelay response regulator activity"/>
    <property type="evidence" value="ECO:0007669"/>
    <property type="project" value="TreeGrafter"/>
</dbReference>
<proteinExistence type="predicted"/>
<evidence type="ECO:0000256" key="6">
    <source>
        <dbReference type="PROSITE-ProRule" id="PRU00169"/>
    </source>
</evidence>
<feature type="modified residue" description="4-aspartylphosphate" evidence="6">
    <location>
        <position position="51"/>
    </location>
</feature>
<dbReference type="InterPro" id="IPR039420">
    <property type="entry name" value="WalR-like"/>
</dbReference>
<name>A0AAN1UJ77_9LACO</name>
<protein>
    <submittedName>
        <fullName evidence="10">DNA-binding response regulator</fullName>
    </submittedName>
    <submittedName>
        <fullName evidence="11">Response regulator transcription factor</fullName>
    </submittedName>
</protein>
<dbReference type="GO" id="GO:0032993">
    <property type="term" value="C:protein-DNA complex"/>
    <property type="evidence" value="ECO:0007669"/>
    <property type="project" value="TreeGrafter"/>
</dbReference>
<keyword evidence="2" id="KW-0902">Two-component regulatory system</keyword>
<feature type="domain" description="OmpR/PhoB-type" evidence="9">
    <location>
        <begin position="126"/>
        <end position="224"/>
    </location>
</feature>
<dbReference type="InterPro" id="IPR001789">
    <property type="entry name" value="Sig_transdc_resp-reg_receiver"/>
</dbReference>
<dbReference type="InterPro" id="IPR036388">
    <property type="entry name" value="WH-like_DNA-bd_sf"/>
</dbReference>
<dbReference type="GO" id="GO:0006355">
    <property type="term" value="P:regulation of DNA-templated transcription"/>
    <property type="evidence" value="ECO:0007669"/>
    <property type="project" value="InterPro"/>
</dbReference>
<dbReference type="PANTHER" id="PTHR48111">
    <property type="entry name" value="REGULATOR OF RPOS"/>
    <property type="match status" value="1"/>
</dbReference>